<keyword evidence="7" id="KW-1185">Reference proteome</keyword>
<dbReference type="Pfam" id="PF00126">
    <property type="entry name" value="HTH_1"/>
    <property type="match status" value="1"/>
</dbReference>
<evidence type="ECO:0000256" key="1">
    <source>
        <dbReference type="ARBA" id="ARBA00009437"/>
    </source>
</evidence>
<evidence type="ECO:0000313" key="7">
    <source>
        <dbReference type="Proteomes" id="UP001595683"/>
    </source>
</evidence>
<dbReference type="SUPFAM" id="SSF53850">
    <property type="entry name" value="Periplasmic binding protein-like II"/>
    <property type="match status" value="1"/>
</dbReference>
<keyword evidence="3" id="KW-0238">DNA-binding</keyword>
<accession>A0ABV7V341</accession>
<dbReference type="SUPFAM" id="SSF46785">
    <property type="entry name" value="Winged helix' DNA-binding domain"/>
    <property type="match status" value="1"/>
</dbReference>
<dbReference type="EMBL" id="JBHRYE010000011">
    <property type="protein sequence ID" value="MFC3671392.1"/>
    <property type="molecule type" value="Genomic_DNA"/>
</dbReference>
<organism evidence="6 7">
    <name type="scientific">Novosphingobium pokkalii</name>
    <dbReference type="NCBI Taxonomy" id="1770194"/>
    <lineage>
        <taxon>Bacteria</taxon>
        <taxon>Pseudomonadati</taxon>
        <taxon>Pseudomonadota</taxon>
        <taxon>Alphaproteobacteria</taxon>
        <taxon>Sphingomonadales</taxon>
        <taxon>Sphingomonadaceae</taxon>
        <taxon>Novosphingobium</taxon>
    </lineage>
</organism>
<dbReference type="PROSITE" id="PS50931">
    <property type="entry name" value="HTH_LYSR"/>
    <property type="match status" value="1"/>
</dbReference>
<dbReference type="Pfam" id="PF03466">
    <property type="entry name" value="LysR_substrate"/>
    <property type="match status" value="1"/>
</dbReference>
<evidence type="ECO:0000313" key="6">
    <source>
        <dbReference type="EMBL" id="MFC3671392.1"/>
    </source>
</evidence>
<gene>
    <name evidence="6" type="ORF">ACFOOT_08140</name>
</gene>
<proteinExistence type="inferred from homology"/>
<dbReference type="InterPro" id="IPR036390">
    <property type="entry name" value="WH_DNA-bd_sf"/>
</dbReference>
<dbReference type="PANTHER" id="PTHR30419">
    <property type="entry name" value="HTH-TYPE TRANSCRIPTIONAL REGULATOR YBHD"/>
    <property type="match status" value="1"/>
</dbReference>
<name>A0ABV7V341_9SPHN</name>
<dbReference type="Proteomes" id="UP001595683">
    <property type="component" value="Unassembled WGS sequence"/>
</dbReference>
<dbReference type="PRINTS" id="PR00039">
    <property type="entry name" value="HTHLYSR"/>
</dbReference>
<keyword evidence="4" id="KW-0804">Transcription</keyword>
<feature type="domain" description="HTH lysR-type" evidence="5">
    <location>
        <begin position="5"/>
        <end position="62"/>
    </location>
</feature>
<dbReference type="InterPro" id="IPR036388">
    <property type="entry name" value="WH-like_DNA-bd_sf"/>
</dbReference>
<protein>
    <submittedName>
        <fullName evidence="6">LysR family transcriptional regulator</fullName>
    </submittedName>
</protein>
<evidence type="ECO:0000259" key="5">
    <source>
        <dbReference type="PROSITE" id="PS50931"/>
    </source>
</evidence>
<dbReference type="Gene3D" id="1.10.10.10">
    <property type="entry name" value="Winged helix-like DNA-binding domain superfamily/Winged helix DNA-binding domain"/>
    <property type="match status" value="1"/>
</dbReference>
<evidence type="ECO:0000256" key="2">
    <source>
        <dbReference type="ARBA" id="ARBA00023015"/>
    </source>
</evidence>
<sequence>MARTPSLSTLRQFRTLAQTANFSRAAELAHISQPALSRTIRLLEEDLGARLFDRNRRHVSLTPAGEDLLRLTQRLIADFDDAFDLLGQTLSGQRGRIALGVLPSYAVGDLPAVLSRFREAWPGVDVTVREGLAGTIYQQLRERLIDLAVMTPPDDAAEDFTFLPLFTDPCALVCRAGHAPVDPGWHSFVDAPFIAMAPSSSVRQITDAAFARAGLAPRPLYECTQPATLGAFIAAGLGISALPLSCRPMVGAHDLEWHLLDDSAADRVIGIAHLSARSPSPAAQNMLRVLCAKGAC</sequence>
<dbReference type="InterPro" id="IPR000847">
    <property type="entry name" value="LysR_HTH_N"/>
</dbReference>
<dbReference type="InterPro" id="IPR005119">
    <property type="entry name" value="LysR_subst-bd"/>
</dbReference>
<comment type="similarity">
    <text evidence="1">Belongs to the LysR transcriptional regulatory family.</text>
</comment>
<evidence type="ECO:0000256" key="3">
    <source>
        <dbReference type="ARBA" id="ARBA00023125"/>
    </source>
</evidence>
<dbReference type="Gene3D" id="3.40.190.290">
    <property type="match status" value="1"/>
</dbReference>
<dbReference type="PANTHER" id="PTHR30419:SF30">
    <property type="entry name" value="LYSR FAMILY TRANSCRIPTIONAL REGULATOR"/>
    <property type="match status" value="1"/>
</dbReference>
<evidence type="ECO:0000256" key="4">
    <source>
        <dbReference type="ARBA" id="ARBA00023163"/>
    </source>
</evidence>
<dbReference type="RefSeq" id="WP_191322641.1">
    <property type="nucleotide sequence ID" value="NZ_BMZP01000001.1"/>
</dbReference>
<comment type="caution">
    <text evidence="6">The sequence shown here is derived from an EMBL/GenBank/DDBJ whole genome shotgun (WGS) entry which is preliminary data.</text>
</comment>
<keyword evidence="2" id="KW-0805">Transcription regulation</keyword>
<dbReference type="InterPro" id="IPR050950">
    <property type="entry name" value="HTH-type_LysR_regulators"/>
</dbReference>
<reference evidence="7" key="1">
    <citation type="journal article" date="2019" name="Int. J. Syst. Evol. Microbiol.">
        <title>The Global Catalogue of Microorganisms (GCM) 10K type strain sequencing project: providing services to taxonomists for standard genome sequencing and annotation.</title>
        <authorList>
            <consortium name="The Broad Institute Genomics Platform"/>
            <consortium name="The Broad Institute Genome Sequencing Center for Infectious Disease"/>
            <person name="Wu L."/>
            <person name="Ma J."/>
        </authorList>
    </citation>
    <scope>NUCLEOTIDE SEQUENCE [LARGE SCALE GENOMIC DNA]</scope>
    <source>
        <strain evidence="7">KCTC 42224</strain>
    </source>
</reference>